<dbReference type="EC" id="4.2.1.108" evidence="3"/>
<dbReference type="GO" id="GO:0033990">
    <property type="term" value="F:ectoine synthase activity"/>
    <property type="evidence" value="ECO:0007669"/>
    <property type="project" value="UniProtKB-EC"/>
</dbReference>
<dbReference type="Pfam" id="PF06339">
    <property type="entry name" value="Ectoine_synth"/>
    <property type="match status" value="1"/>
</dbReference>
<dbReference type="PANTHER" id="PTHR39289">
    <property type="match status" value="1"/>
</dbReference>
<protein>
    <recommendedName>
        <fullName evidence="4">L-ectoine synthase</fullName>
        <ecNumber evidence="3">4.2.1.108</ecNumber>
    </recommendedName>
    <alternativeName>
        <fullName evidence="6">N-acetyldiaminobutyrate dehydratase</fullName>
    </alternativeName>
</protein>
<evidence type="ECO:0000256" key="6">
    <source>
        <dbReference type="ARBA" id="ARBA00033271"/>
    </source>
</evidence>
<name>A0ABS5A7I6_9PSEU</name>
<keyword evidence="5 8" id="KW-0456">Lyase</keyword>
<dbReference type="PANTHER" id="PTHR39289:SF1">
    <property type="entry name" value="L-ECTOINE SYNTHASE"/>
    <property type="match status" value="1"/>
</dbReference>
<evidence type="ECO:0000256" key="1">
    <source>
        <dbReference type="ARBA" id="ARBA00005181"/>
    </source>
</evidence>
<dbReference type="Proteomes" id="UP001519363">
    <property type="component" value="Unassembled WGS sequence"/>
</dbReference>
<sequence length="133" mass="14576">MLIRTLNEIVGTDRDVAWGDGRSRRLLIEADGKGYALTDTYVQPGAEAHLQYDHHLEACYCVEGSGQVVTASQVHEITVGTMYCPDQGEPHILRSDHGMRLVCVFNPPLRGHEAHTLSADAPSSYAPNEMQSA</sequence>
<comment type="similarity">
    <text evidence="2">Belongs to the ectoine synthase family.</text>
</comment>
<comment type="caution">
    <text evidence="8">The sequence shown here is derived from an EMBL/GenBank/DDBJ whole genome shotgun (WGS) entry which is preliminary data.</text>
</comment>
<dbReference type="InterPro" id="IPR014710">
    <property type="entry name" value="RmlC-like_jellyroll"/>
</dbReference>
<reference evidence="8 9" key="1">
    <citation type="submission" date="2021-03" db="EMBL/GenBank/DDBJ databases">
        <title>Sequencing the genomes of 1000 actinobacteria strains.</title>
        <authorList>
            <person name="Klenk H.-P."/>
        </authorList>
    </citation>
    <scope>NUCLEOTIDE SEQUENCE [LARGE SCALE GENOMIC DNA]</scope>
    <source>
        <strain evidence="8 9">DSM 44580</strain>
    </source>
</reference>
<evidence type="ECO:0000256" key="5">
    <source>
        <dbReference type="ARBA" id="ARBA00023239"/>
    </source>
</evidence>
<comment type="catalytic activity">
    <reaction evidence="7">
        <text>(2S)-4-acetamido-2-aminobutanoate = L-ectoine + H2O</text>
        <dbReference type="Rhea" id="RHEA:17281"/>
        <dbReference type="ChEBI" id="CHEBI:15377"/>
        <dbReference type="ChEBI" id="CHEBI:58515"/>
        <dbReference type="ChEBI" id="CHEBI:58929"/>
        <dbReference type="EC" id="4.2.1.108"/>
    </reaction>
</comment>
<dbReference type="RefSeq" id="WP_086785844.1">
    <property type="nucleotide sequence ID" value="NZ_JAGIOO010000001.1"/>
</dbReference>
<dbReference type="EMBL" id="JAGIOO010000001">
    <property type="protein sequence ID" value="MBP2472202.1"/>
    <property type="molecule type" value="Genomic_DNA"/>
</dbReference>
<evidence type="ECO:0000256" key="4">
    <source>
        <dbReference type="ARBA" id="ARBA00019707"/>
    </source>
</evidence>
<dbReference type="SUPFAM" id="SSF51182">
    <property type="entry name" value="RmlC-like cupins"/>
    <property type="match status" value="1"/>
</dbReference>
<evidence type="ECO:0000256" key="2">
    <source>
        <dbReference type="ARBA" id="ARBA00009637"/>
    </source>
</evidence>
<dbReference type="NCBIfam" id="NF009806">
    <property type="entry name" value="PRK13290.1"/>
    <property type="match status" value="1"/>
</dbReference>
<comment type="pathway">
    <text evidence="1">Amine and polyamine biosynthesis; ectoine biosynthesis; L-ectoine from L-aspartate 4-semialdehyde: step 3/3.</text>
</comment>
<evidence type="ECO:0000313" key="8">
    <source>
        <dbReference type="EMBL" id="MBP2472202.1"/>
    </source>
</evidence>
<gene>
    <name evidence="8" type="ORF">JOF53_001074</name>
</gene>
<proteinExistence type="inferred from homology"/>
<accession>A0ABS5A7I6</accession>
<dbReference type="InterPro" id="IPR010462">
    <property type="entry name" value="Ectoine_synth"/>
</dbReference>
<evidence type="ECO:0000256" key="3">
    <source>
        <dbReference type="ARBA" id="ARBA00013192"/>
    </source>
</evidence>
<dbReference type="Gene3D" id="2.60.120.10">
    <property type="entry name" value="Jelly Rolls"/>
    <property type="match status" value="1"/>
</dbReference>
<organism evidence="8 9">
    <name type="scientific">Crossiella equi</name>
    <dbReference type="NCBI Taxonomy" id="130796"/>
    <lineage>
        <taxon>Bacteria</taxon>
        <taxon>Bacillati</taxon>
        <taxon>Actinomycetota</taxon>
        <taxon>Actinomycetes</taxon>
        <taxon>Pseudonocardiales</taxon>
        <taxon>Pseudonocardiaceae</taxon>
        <taxon>Crossiella</taxon>
    </lineage>
</organism>
<evidence type="ECO:0000313" key="9">
    <source>
        <dbReference type="Proteomes" id="UP001519363"/>
    </source>
</evidence>
<dbReference type="InterPro" id="IPR011051">
    <property type="entry name" value="RmlC_Cupin_sf"/>
</dbReference>
<dbReference type="CDD" id="cd06978">
    <property type="entry name" value="cupin_EctC"/>
    <property type="match status" value="1"/>
</dbReference>
<keyword evidence="9" id="KW-1185">Reference proteome</keyword>
<evidence type="ECO:0000256" key="7">
    <source>
        <dbReference type="ARBA" id="ARBA00048714"/>
    </source>
</evidence>